<dbReference type="PROSITE" id="PS50109">
    <property type="entry name" value="HIS_KIN"/>
    <property type="match status" value="1"/>
</dbReference>
<evidence type="ECO:0000313" key="9">
    <source>
        <dbReference type="EMBL" id="RXK13548.1"/>
    </source>
</evidence>
<gene>
    <name evidence="9" type="ORF">CP965_07025</name>
</gene>
<dbReference type="InterPro" id="IPR001638">
    <property type="entry name" value="Solute-binding_3/MltF_N"/>
</dbReference>
<dbReference type="InterPro" id="IPR005467">
    <property type="entry name" value="His_kinase_dom"/>
</dbReference>
<dbReference type="InterPro" id="IPR000014">
    <property type="entry name" value="PAS"/>
</dbReference>
<dbReference type="SUPFAM" id="SSF55874">
    <property type="entry name" value="ATPase domain of HSP90 chaperone/DNA topoisomerase II/histidine kinase"/>
    <property type="match status" value="1"/>
</dbReference>
<dbReference type="CDD" id="cd01007">
    <property type="entry name" value="PBP2_BvgS_HisK_like"/>
    <property type="match status" value="1"/>
</dbReference>
<dbReference type="Pfam" id="PF00497">
    <property type="entry name" value="SBP_bac_3"/>
    <property type="match status" value="2"/>
</dbReference>
<evidence type="ECO:0000256" key="1">
    <source>
        <dbReference type="ARBA" id="ARBA00000085"/>
    </source>
</evidence>
<accession>A0A4Q1AXP0</accession>
<dbReference type="InterPro" id="IPR000700">
    <property type="entry name" value="PAS-assoc_C"/>
</dbReference>
<dbReference type="GO" id="GO:0000155">
    <property type="term" value="F:phosphorelay sensor kinase activity"/>
    <property type="evidence" value="ECO:0007669"/>
    <property type="project" value="InterPro"/>
</dbReference>
<evidence type="ECO:0000259" key="8">
    <source>
        <dbReference type="PROSITE" id="PS50113"/>
    </source>
</evidence>
<feature type="transmembrane region" description="Helical" evidence="5">
    <location>
        <begin position="507"/>
        <end position="529"/>
    </location>
</feature>
<reference evidence="9 10" key="1">
    <citation type="submission" date="2017-09" db="EMBL/GenBank/DDBJ databases">
        <title>Genomics of the genus Arcobacter.</title>
        <authorList>
            <person name="Perez-Cataluna A."/>
            <person name="Figueras M.J."/>
            <person name="Salas-Masso N."/>
        </authorList>
    </citation>
    <scope>NUCLEOTIDE SEQUENCE [LARGE SCALE GENOMIC DNA]</scope>
    <source>
        <strain evidence="9 10">F156-34</strain>
    </source>
</reference>
<evidence type="ECO:0000313" key="10">
    <source>
        <dbReference type="Proteomes" id="UP000289718"/>
    </source>
</evidence>
<dbReference type="Pfam" id="PF08447">
    <property type="entry name" value="PAS_3"/>
    <property type="match status" value="1"/>
</dbReference>
<dbReference type="RefSeq" id="WP_129061371.1">
    <property type="nucleotide sequence ID" value="NZ_NXIE01000002.1"/>
</dbReference>
<dbReference type="OrthoDB" id="5287570at2"/>
<dbReference type="SMART" id="SM00387">
    <property type="entry name" value="HATPase_c"/>
    <property type="match status" value="1"/>
</dbReference>
<dbReference type="PANTHER" id="PTHR35936">
    <property type="entry name" value="MEMBRANE-BOUND LYTIC MUREIN TRANSGLYCOSYLASE F"/>
    <property type="match status" value="1"/>
</dbReference>
<dbReference type="PANTHER" id="PTHR35936:SF19">
    <property type="entry name" value="AMINO-ACID-BINDING PROTEIN YXEM-RELATED"/>
    <property type="match status" value="1"/>
</dbReference>
<dbReference type="SUPFAM" id="SSF55785">
    <property type="entry name" value="PYP-like sensor domain (PAS domain)"/>
    <property type="match status" value="1"/>
</dbReference>
<dbReference type="SMART" id="SM00086">
    <property type="entry name" value="PAC"/>
    <property type="match status" value="1"/>
</dbReference>
<keyword evidence="4" id="KW-0732">Signal</keyword>
<dbReference type="EC" id="2.7.13.3" evidence="2"/>
<dbReference type="EMBL" id="NXIE01000002">
    <property type="protein sequence ID" value="RXK13548.1"/>
    <property type="molecule type" value="Genomic_DNA"/>
</dbReference>
<dbReference type="AlphaFoldDB" id="A0A4Q1AXP0"/>
<dbReference type="InterPro" id="IPR003661">
    <property type="entry name" value="HisK_dim/P_dom"/>
</dbReference>
<dbReference type="PROSITE" id="PS50113">
    <property type="entry name" value="PAC"/>
    <property type="match status" value="1"/>
</dbReference>
<comment type="catalytic activity">
    <reaction evidence="1">
        <text>ATP + protein L-histidine = ADP + protein N-phospho-L-histidine.</text>
        <dbReference type="EC" id="2.7.13.3"/>
    </reaction>
</comment>
<dbReference type="Proteomes" id="UP000289718">
    <property type="component" value="Unassembled WGS sequence"/>
</dbReference>
<dbReference type="Gene3D" id="1.10.287.130">
    <property type="match status" value="1"/>
</dbReference>
<dbReference type="Pfam" id="PF02518">
    <property type="entry name" value="HATPase_c"/>
    <property type="match status" value="1"/>
</dbReference>
<protein>
    <recommendedName>
        <fullName evidence="2">histidine kinase</fullName>
        <ecNumber evidence="2">2.7.13.3</ecNumber>
    </recommendedName>
</protein>
<evidence type="ECO:0000259" key="7">
    <source>
        <dbReference type="PROSITE" id="PS50112"/>
    </source>
</evidence>
<dbReference type="Gene3D" id="3.30.565.10">
    <property type="entry name" value="Histidine kinase-like ATPase, C-terminal domain"/>
    <property type="match status" value="1"/>
</dbReference>
<evidence type="ECO:0000256" key="4">
    <source>
        <dbReference type="ARBA" id="ARBA00022729"/>
    </source>
</evidence>
<feature type="domain" description="Histidine kinase" evidence="6">
    <location>
        <begin position="686"/>
        <end position="908"/>
    </location>
</feature>
<dbReference type="InterPro" id="IPR035965">
    <property type="entry name" value="PAS-like_dom_sf"/>
</dbReference>
<sequence>MKKILALLIIPLFLINIFAKEIELTKEEKQFLEKHKTITLGTDKSWIPYVIKTDAETIIGYDVSILNKINKLTGSNFQLQLGEWNNIVTKAKNKKIDGLSTSIAHKEREKYFNFSKPYINTYRILIVSSKNKDISSKKDLKDKVVAIQKGNLLDKKIATKWGAKILEVENTKELIDYLIKEKVDALIGNETSSYFFEKSKLNYIKTIDIFNNYPVNLVFSIRKDWPEAISILNKGLDAITEIEKLSLRSEWFATLKIQDKKRINQTNLIDKEINFLNSIKELKVCIDPNWMPLEKNEKGKHIGMTADYLKIIESKLDLPIKFFPTKTWTESLEAIKEKKCDILSLAIPTEEREKFLNFTQAYLETPLIIATRIDELFVDDISSVKEKIAIVENYAYSEILKKNYPHLNLISVKDIKEGLEKVAKKEVFGFIGVLSTVGYNIQKDYFGQLKIAGKFDEKWKLGIAVQKDIPILVGILNKTIASISEEQHQMIRNKWLTVKFENDLPEYFYEILILIITVLIIIILINVILSIEIKKRKKIENNLNRTISGARLGTWTWYINTNINIINERWAEILGYKKEEIENKDHTSFIIEEDREKVKKSLERHFEGLTKNFEAQFRMKAKDGSIKWILSNGSVVKRDNNGNPEIIAGIHQDITKSKELEIELQKQNEFIVQQSRQAAMGEMLENIAHQWRQPLSVITTSASGVKLRTELNSLSKEELFEFMDQILKSGKFLSNTIEDFRNFFKKDKESIRIETKELISKSLQFLQSKIANRDIEIIYNITEEEIYGYENELIQALINIFNNAVDSLEKYEGNRYIFVNIYEEDKDTCIINIKDNGKGIEENIIKRVFEPYFTTKHQSQGTGIGLFMTKEIIEKHFNGKISVQNEKFNFKDEEYLGASFYIKIPKSVDDNEII</sequence>
<dbReference type="InterPro" id="IPR036890">
    <property type="entry name" value="HATPase_C_sf"/>
</dbReference>
<dbReference type="InterPro" id="IPR003594">
    <property type="entry name" value="HATPase_dom"/>
</dbReference>
<evidence type="ECO:0000256" key="3">
    <source>
        <dbReference type="ARBA" id="ARBA00022553"/>
    </source>
</evidence>
<dbReference type="PRINTS" id="PR00344">
    <property type="entry name" value="BCTRLSENSOR"/>
</dbReference>
<evidence type="ECO:0000256" key="5">
    <source>
        <dbReference type="SAM" id="Phobius"/>
    </source>
</evidence>
<dbReference type="SMART" id="SM00062">
    <property type="entry name" value="PBPb"/>
    <property type="match status" value="2"/>
</dbReference>
<evidence type="ECO:0000256" key="2">
    <source>
        <dbReference type="ARBA" id="ARBA00012438"/>
    </source>
</evidence>
<keyword evidence="5" id="KW-0812">Transmembrane</keyword>
<dbReference type="PROSITE" id="PS50112">
    <property type="entry name" value="PAS"/>
    <property type="match status" value="1"/>
</dbReference>
<keyword evidence="10" id="KW-1185">Reference proteome</keyword>
<dbReference type="InterPro" id="IPR004358">
    <property type="entry name" value="Sig_transdc_His_kin-like_C"/>
</dbReference>
<feature type="domain" description="PAS" evidence="7">
    <location>
        <begin position="539"/>
        <end position="609"/>
    </location>
</feature>
<proteinExistence type="predicted"/>
<evidence type="ECO:0000259" key="6">
    <source>
        <dbReference type="PROSITE" id="PS50109"/>
    </source>
</evidence>
<dbReference type="SMART" id="SM00091">
    <property type="entry name" value="PAS"/>
    <property type="match status" value="1"/>
</dbReference>
<dbReference type="SUPFAM" id="SSF53850">
    <property type="entry name" value="Periplasmic binding protein-like II"/>
    <property type="match status" value="2"/>
</dbReference>
<dbReference type="CDD" id="cd00082">
    <property type="entry name" value="HisKA"/>
    <property type="match status" value="1"/>
</dbReference>
<comment type="caution">
    <text evidence="9">The sequence shown here is derived from an EMBL/GenBank/DDBJ whole genome shotgun (WGS) entry which is preliminary data.</text>
</comment>
<keyword evidence="5" id="KW-0472">Membrane</keyword>
<dbReference type="CDD" id="cd00130">
    <property type="entry name" value="PAS"/>
    <property type="match status" value="1"/>
</dbReference>
<dbReference type="InterPro" id="IPR036097">
    <property type="entry name" value="HisK_dim/P_sf"/>
</dbReference>
<dbReference type="SMART" id="SM00388">
    <property type="entry name" value="HisKA"/>
    <property type="match status" value="1"/>
</dbReference>
<dbReference type="SUPFAM" id="SSF47384">
    <property type="entry name" value="Homodimeric domain of signal transducing histidine kinase"/>
    <property type="match status" value="1"/>
</dbReference>
<dbReference type="CDD" id="cd13708">
    <property type="entry name" value="PBP2_BvgS_like_1"/>
    <property type="match status" value="1"/>
</dbReference>
<dbReference type="Gene3D" id="3.40.190.10">
    <property type="entry name" value="Periplasmic binding protein-like II"/>
    <property type="match status" value="4"/>
</dbReference>
<organism evidence="9 10">
    <name type="scientific">Halarcobacter mediterraneus</name>
    <dbReference type="NCBI Taxonomy" id="2023153"/>
    <lineage>
        <taxon>Bacteria</taxon>
        <taxon>Pseudomonadati</taxon>
        <taxon>Campylobacterota</taxon>
        <taxon>Epsilonproteobacteria</taxon>
        <taxon>Campylobacterales</taxon>
        <taxon>Arcobacteraceae</taxon>
        <taxon>Halarcobacter</taxon>
    </lineage>
</organism>
<name>A0A4Q1AXP0_9BACT</name>
<dbReference type="NCBIfam" id="TIGR00229">
    <property type="entry name" value="sensory_box"/>
    <property type="match status" value="1"/>
</dbReference>
<keyword evidence="3" id="KW-0597">Phosphoprotein</keyword>
<dbReference type="InterPro" id="IPR001610">
    <property type="entry name" value="PAC"/>
</dbReference>
<keyword evidence="5" id="KW-1133">Transmembrane helix</keyword>
<dbReference type="Pfam" id="PF00512">
    <property type="entry name" value="HisKA"/>
    <property type="match status" value="1"/>
</dbReference>
<feature type="domain" description="PAC" evidence="8">
    <location>
        <begin position="613"/>
        <end position="666"/>
    </location>
</feature>
<dbReference type="Gene3D" id="3.30.450.20">
    <property type="entry name" value="PAS domain"/>
    <property type="match status" value="1"/>
</dbReference>
<dbReference type="InterPro" id="IPR013655">
    <property type="entry name" value="PAS_fold_3"/>
</dbReference>